<dbReference type="InterPro" id="IPR009057">
    <property type="entry name" value="Homeodomain-like_sf"/>
</dbReference>
<dbReference type="FunFam" id="3.40.50.300:FF:000006">
    <property type="entry name" value="DNA-binding transcriptional regulator NtrC"/>
    <property type="match status" value="1"/>
</dbReference>
<dbReference type="CDD" id="cd00009">
    <property type="entry name" value="AAA"/>
    <property type="match status" value="1"/>
</dbReference>
<dbReference type="GO" id="GO:0006355">
    <property type="term" value="P:regulation of DNA-templated transcription"/>
    <property type="evidence" value="ECO:0007669"/>
    <property type="project" value="InterPro"/>
</dbReference>
<keyword evidence="3" id="KW-0805">Transcription regulation</keyword>
<dbReference type="InterPro" id="IPR002078">
    <property type="entry name" value="Sigma_54_int"/>
</dbReference>
<sequence length="418" mass="45583">MRLRLLVVAGPSTGRELLLERGTYRVGKEEGNELRLEDSTVSRTHLLVEVLAHGVRVTDNGSSNGSSCDGLRFQVLELRPGAVVRLGRSELLLAPVEGPATAPESSSATRWGGLHGKSLAMRQLFTVLERLAGTSADVLLEGETGTGKERCAESLHAASARAPGPFVVVDLAGTPPGRIEAELFGQLEGALGAGTPGRTGACERAQGGTLFLDEVGELPLESQPRLLRFLERRELKKLGEDAYRTVDVRVVAASQKDLAHEVAERRFRQDLYQRLAGVRLRLPPLRERREDIPQLIDEALTRLGEPPSLVSPRTRALLMAHDWPGNVRELLHVVERVVRLGMPVALAQLPSTPEAPSAAGLARDAPYKEAREHLLQAFERDYVCALLERHRNNVSAAARAAGIDRAYLHRLINRHGLG</sequence>
<dbReference type="PANTHER" id="PTHR32071">
    <property type="entry name" value="TRANSCRIPTIONAL REGULATORY PROTEIN"/>
    <property type="match status" value="1"/>
</dbReference>
<dbReference type="AlphaFoldDB" id="A0A3A8N8N1"/>
<evidence type="ECO:0000256" key="2">
    <source>
        <dbReference type="ARBA" id="ARBA00022840"/>
    </source>
</evidence>
<evidence type="ECO:0000259" key="6">
    <source>
        <dbReference type="PROSITE" id="PS50045"/>
    </source>
</evidence>
<dbReference type="Pfam" id="PF00158">
    <property type="entry name" value="Sigma54_activat"/>
    <property type="match status" value="1"/>
</dbReference>
<dbReference type="PROSITE" id="PS00688">
    <property type="entry name" value="SIGMA54_INTERACT_3"/>
    <property type="match status" value="1"/>
</dbReference>
<dbReference type="Gene3D" id="1.10.10.60">
    <property type="entry name" value="Homeodomain-like"/>
    <property type="match status" value="1"/>
</dbReference>
<dbReference type="SMART" id="SM00382">
    <property type="entry name" value="AAA"/>
    <property type="match status" value="1"/>
</dbReference>
<keyword evidence="8" id="KW-1185">Reference proteome</keyword>
<dbReference type="Proteomes" id="UP000273405">
    <property type="component" value="Unassembled WGS sequence"/>
</dbReference>
<evidence type="ECO:0000259" key="5">
    <source>
        <dbReference type="PROSITE" id="PS50006"/>
    </source>
</evidence>
<proteinExistence type="predicted"/>
<dbReference type="InterPro" id="IPR025944">
    <property type="entry name" value="Sigma_54_int_dom_CS"/>
</dbReference>
<dbReference type="SMART" id="SM00240">
    <property type="entry name" value="FHA"/>
    <property type="match status" value="1"/>
</dbReference>
<dbReference type="Gene3D" id="1.10.8.60">
    <property type="match status" value="1"/>
</dbReference>
<dbReference type="InterPro" id="IPR027417">
    <property type="entry name" value="P-loop_NTPase"/>
</dbReference>
<dbReference type="InterPro" id="IPR008984">
    <property type="entry name" value="SMAD_FHA_dom_sf"/>
</dbReference>
<evidence type="ECO:0000256" key="3">
    <source>
        <dbReference type="ARBA" id="ARBA00023015"/>
    </source>
</evidence>
<dbReference type="EMBL" id="RAWG01000136">
    <property type="protein sequence ID" value="RKH40293.1"/>
    <property type="molecule type" value="Genomic_DNA"/>
</dbReference>
<dbReference type="CDD" id="cd00060">
    <property type="entry name" value="FHA"/>
    <property type="match status" value="1"/>
</dbReference>
<organism evidence="7 8">
    <name type="scientific">Corallococcus sicarius</name>
    <dbReference type="NCBI Taxonomy" id="2316726"/>
    <lineage>
        <taxon>Bacteria</taxon>
        <taxon>Pseudomonadati</taxon>
        <taxon>Myxococcota</taxon>
        <taxon>Myxococcia</taxon>
        <taxon>Myxococcales</taxon>
        <taxon>Cystobacterineae</taxon>
        <taxon>Myxococcaceae</taxon>
        <taxon>Corallococcus</taxon>
    </lineage>
</organism>
<dbReference type="GO" id="GO:0005524">
    <property type="term" value="F:ATP binding"/>
    <property type="evidence" value="ECO:0007669"/>
    <property type="project" value="UniProtKB-KW"/>
</dbReference>
<accession>A0A3A8N8N1</accession>
<dbReference type="Pfam" id="PF16697">
    <property type="entry name" value="Yop-YscD_cpl"/>
    <property type="match status" value="1"/>
</dbReference>
<dbReference type="OrthoDB" id="9761705at2"/>
<dbReference type="Gene3D" id="3.40.50.300">
    <property type="entry name" value="P-loop containing nucleotide triphosphate hydrolases"/>
    <property type="match status" value="1"/>
</dbReference>
<dbReference type="PROSITE" id="PS50006">
    <property type="entry name" value="FHA_DOMAIN"/>
    <property type="match status" value="1"/>
</dbReference>
<dbReference type="SUPFAM" id="SSF52540">
    <property type="entry name" value="P-loop containing nucleoside triphosphate hydrolases"/>
    <property type="match status" value="1"/>
</dbReference>
<dbReference type="InterPro" id="IPR058031">
    <property type="entry name" value="AAA_lid_NorR"/>
</dbReference>
<gene>
    <name evidence="7" type="ORF">D7X12_21280</name>
</gene>
<feature type="domain" description="FHA" evidence="5">
    <location>
        <begin position="24"/>
        <end position="73"/>
    </location>
</feature>
<reference evidence="8" key="1">
    <citation type="submission" date="2018-09" db="EMBL/GenBank/DDBJ databases">
        <authorList>
            <person name="Livingstone P.G."/>
            <person name="Whitworth D.E."/>
        </authorList>
    </citation>
    <scope>NUCLEOTIDE SEQUENCE [LARGE SCALE GENOMIC DNA]</scope>
    <source>
        <strain evidence="8">CA040B</strain>
    </source>
</reference>
<dbReference type="Pfam" id="PF25601">
    <property type="entry name" value="AAA_lid_14"/>
    <property type="match status" value="1"/>
</dbReference>
<feature type="domain" description="Sigma-54 factor interaction" evidence="6">
    <location>
        <begin position="114"/>
        <end position="339"/>
    </location>
</feature>
<dbReference type="InterPro" id="IPR000253">
    <property type="entry name" value="FHA_dom"/>
</dbReference>
<dbReference type="PROSITE" id="PS50045">
    <property type="entry name" value="SIGMA54_INTERACT_4"/>
    <property type="match status" value="1"/>
</dbReference>
<keyword evidence="1" id="KW-0547">Nucleotide-binding</keyword>
<dbReference type="InterPro" id="IPR003593">
    <property type="entry name" value="AAA+_ATPase"/>
</dbReference>
<comment type="caution">
    <text evidence="7">The sequence shown here is derived from an EMBL/GenBank/DDBJ whole genome shotgun (WGS) entry which is preliminary data.</text>
</comment>
<evidence type="ECO:0000313" key="7">
    <source>
        <dbReference type="EMBL" id="RKH40293.1"/>
    </source>
</evidence>
<dbReference type="InterPro" id="IPR032030">
    <property type="entry name" value="YscD_cytoplasmic_dom"/>
</dbReference>
<keyword evidence="2" id="KW-0067">ATP-binding</keyword>
<name>A0A3A8N8N1_9BACT</name>
<dbReference type="PANTHER" id="PTHR32071:SF57">
    <property type="entry name" value="C4-DICARBOXYLATE TRANSPORT TRANSCRIPTIONAL REGULATORY PROTEIN DCTD"/>
    <property type="match status" value="1"/>
</dbReference>
<dbReference type="SUPFAM" id="SSF49879">
    <property type="entry name" value="SMAD/FHA domain"/>
    <property type="match status" value="1"/>
</dbReference>
<evidence type="ECO:0000313" key="8">
    <source>
        <dbReference type="Proteomes" id="UP000273405"/>
    </source>
</evidence>
<keyword evidence="4" id="KW-0804">Transcription</keyword>
<dbReference type="SUPFAM" id="SSF46689">
    <property type="entry name" value="Homeodomain-like"/>
    <property type="match status" value="1"/>
</dbReference>
<evidence type="ECO:0000256" key="4">
    <source>
        <dbReference type="ARBA" id="ARBA00023163"/>
    </source>
</evidence>
<protein>
    <submittedName>
        <fullName evidence="7">FHA domain-containing protein</fullName>
    </submittedName>
</protein>
<dbReference type="Gene3D" id="2.60.200.20">
    <property type="match status" value="1"/>
</dbReference>
<evidence type="ECO:0000256" key="1">
    <source>
        <dbReference type="ARBA" id="ARBA00022741"/>
    </source>
</evidence>